<feature type="compositionally biased region" description="Polar residues" evidence="1">
    <location>
        <begin position="406"/>
        <end position="417"/>
    </location>
</feature>
<feature type="region of interest" description="Disordered" evidence="1">
    <location>
        <begin position="639"/>
        <end position="668"/>
    </location>
</feature>
<evidence type="ECO:0000313" key="2">
    <source>
        <dbReference type="EMBL" id="ETW78947.1"/>
    </source>
</evidence>
<dbReference type="RefSeq" id="XP_009549231.1">
    <property type="nucleotide sequence ID" value="XM_009550936.1"/>
</dbReference>
<name>W4JZH3_HETIT</name>
<feature type="region of interest" description="Disordered" evidence="1">
    <location>
        <begin position="538"/>
        <end position="563"/>
    </location>
</feature>
<organism evidence="2 3">
    <name type="scientific">Heterobasidion irregulare (strain TC 32-1)</name>
    <dbReference type="NCBI Taxonomy" id="747525"/>
    <lineage>
        <taxon>Eukaryota</taxon>
        <taxon>Fungi</taxon>
        <taxon>Dikarya</taxon>
        <taxon>Basidiomycota</taxon>
        <taxon>Agaricomycotina</taxon>
        <taxon>Agaricomycetes</taxon>
        <taxon>Russulales</taxon>
        <taxon>Bondarzewiaceae</taxon>
        <taxon>Heterobasidion</taxon>
        <taxon>Heterobasidion annosum species complex</taxon>
    </lineage>
</organism>
<gene>
    <name evidence="2" type="ORF">HETIRDRAFT_453486</name>
</gene>
<feature type="region of interest" description="Disordered" evidence="1">
    <location>
        <begin position="843"/>
        <end position="864"/>
    </location>
</feature>
<feature type="compositionally biased region" description="Low complexity" evidence="1">
    <location>
        <begin position="652"/>
        <end position="662"/>
    </location>
</feature>
<feature type="compositionally biased region" description="Pro residues" evidence="1">
    <location>
        <begin position="540"/>
        <end position="563"/>
    </location>
</feature>
<accession>W4JZH3</accession>
<dbReference type="Proteomes" id="UP000030671">
    <property type="component" value="Unassembled WGS sequence"/>
</dbReference>
<dbReference type="InParanoid" id="W4JZH3"/>
<feature type="region of interest" description="Disordered" evidence="1">
    <location>
        <begin position="406"/>
        <end position="428"/>
    </location>
</feature>
<dbReference type="HOGENOM" id="CLU_301690_0_0_1"/>
<proteinExistence type="predicted"/>
<dbReference type="GeneID" id="20676388"/>
<protein>
    <submittedName>
        <fullName evidence="2">Uncharacterized protein</fullName>
    </submittedName>
</protein>
<reference evidence="2 3" key="1">
    <citation type="journal article" date="2012" name="New Phytol.">
        <title>Insight into trade-off between wood decay and parasitism from the genome of a fungal forest pathogen.</title>
        <authorList>
            <person name="Olson A."/>
            <person name="Aerts A."/>
            <person name="Asiegbu F."/>
            <person name="Belbahri L."/>
            <person name="Bouzid O."/>
            <person name="Broberg A."/>
            <person name="Canback B."/>
            <person name="Coutinho P.M."/>
            <person name="Cullen D."/>
            <person name="Dalman K."/>
            <person name="Deflorio G."/>
            <person name="van Diepen L.T."/>
            <person name="Dunand C."/>
            <person name="Duplessis S."/>
            <person name="Durling M."/>
            <person name="Gonthier P."/>
            <person name="Grimwood J."/>
            <person name="Fossdal C.G."/>
            <person name="Hansson D."/>
            <person name="Henrissat B."/>
            <person name="Hietala A."/>
            <person name="Himmelstrand K."/>
            <person name="Hoffmeister D."/>
            <person name="Hogberg N."/>
            <person name="James T.Y."/>
            <person name="Karlsson M."/>
            <person name="Kohler A."/>
            <person name="Kues U."/>
            <person name="Lee Y.H."/>
            <person name="Lin Y.C."/>
            <person name="Lind M."/>
            <person name="Lindquist E."/>
            <person name="Lombard V."/>
            <person name="Lucas S."/>
            <person name="Lunden K."/>
            <person name="Morin E."/>
            <person name="Murat C."/>
            <person name="Park J."/>
            <person name="Raffaello T."/>
            <person name="Rouze P."/>
            <person name="Salamov A."/>
            <person name="Schmutz J."/>
            <person name="Solheim H."/>
            <person name="Stahlberg J."/>
            <person name="Velez H."/>
            <person name="de Vries R.P."/>
            <person name="Wiebenga A."/>
            <person name="Woodward S."/>
            <person name="Yakovlev I."/>
            <person name="Garbelotto M."/>
            <person name="Martin F."/>
            <person name="Grigoriev I.V."/>
            <person name="Stenlid J."/>
        </authorList>
    </citation>
    <scope>NUCLEOTIDE SEQUENCE [LARGE SCALE GENOMIC DNA]</scope>
    <source>
        <strain evidence="2 3">TC 32-1</strain>
    </source>
</reference>
<evidence type="ECO:0000313" key="3">
    <source>
        <dbReference type="Proteomes" id="UP000030671"/>
    </source>
</evidence>
<dbReference type="EMBL" id="KI925461">
    <property type="protein sequence ID" value="ETW78947.1"/>
    <property type="molecule type" value="Genomic_DNA"/>
</dbReference>
<dbReference type="AlphaFoldDB" id="W4JZH3"/>
<dbReference type="KEGG" id="hir:HETIRDRAFT_453486"/>
<feature type="region of interest" description="Disordered" evidence="1">
    <location>
        <begin position="697"/>
        <end position="716"/>
    </location>
</feature>
<sequence>MNWTRSKSRGDGVSDDALRPFDVKKLTSARSGAHAGRRIRTGDGPSDFLRACASQPCRVRTRLASSREPRSEIPGATCPRHIFEQSSSELAQANNSLRHGSVRCSNGQVHHKAAELGGADGSSWLAQTDEVGKEDSDRCTIIGIWAQLGASGVIGEGREAAERGHVYDTEADANRFGWGDLTTPTPTTTTAATTSTPTYVRAPFSRRGAFFFYFWRGTVLWALHRGCALPPSLGLLPDGSPCLGRTHDHVTSRVCIPRPSDDDVLTQLSTAAAAAAAHACISYPHSAQRPIDDPHVFRGIPDHAHSQTSPPPKRAFCPHPQHAHPSQPCPFLPRAFSIFSSTATGRIFPSRFPDPARPSRAWTAHSPKHLPCPHIAGRPSTENHLSFVHFAAISIHFPFSHSQVATLPSQRTGSATKPTKPRRDPDAARSLSFPLAQPELEPPEPKLHGQDKVVPFAPLREPHSRATPCRQIQAPPGPLPPSLDLIPRADSPRLVLSIRFDARSRRPSCSPRVRRGRPALVTRLDLVRFARARVVFANPRPAPTPPAPDTFPPPDAQNHAPPPCCSPLQVTVGQAPSVPQLVSLAPWCRPGSLLCAFANPRSMEPIALPPEPHPPPPKLSFAGRLITAQRRQVTTAEALFPSPHLPTPAAPGPHGAAYAPPSFKTEQNALSSQSAPRWSVGQLRARLWAGPRAGAMSGLPGPLSRRGPRAGRGGVNVRGTKRRITETYTPATRQPRAGRCAACEIPARGTMYVYQPITKYVHRQAVSNTRNALADPKTARSSIRRAPDAFRSPVSELGVTRRSETRCEAIIQLSSDDLSATAPPDGELEPPVARSRAHILDFSPRSSTERAPQTPHLARPSRTFLMRTSALSRSPSGPARTDAPFPESLIFVHLLIPPGARVALRSRDQALVLSFPFSPVFDAGPVNHSIACPPHKVTTPLQQRRPFLDTRGSERHTCLRSTFHGTDGGPPGSCESSPLASLPDPLQILY</sequence>
<keyword evidence="3" id="KW-1185">Reference proteome</keyword>
<evidence type="ECO:0000256" key="1">
    <source>
        <dbReference type="SAM" id="MobiDB-lite"/>
    </source>
</evidence>
<feature type="region of interest" description="Disordered" evidence="1">
    <location>
        <begin position="961"/>
        <end position="980"/>
    </location>
</feature>